<reference evidence="1 2" key="1">
    <citation type="submission" date="2021-06" db="EMBL/GenBank/DDBJ databases">
        <title>FDA dAtabase for Regulatory Grade micrObial Sequences (FDA-ARGOS): Supporting development and validation of Infectious Disease Dx tests.</title>
        <authorList>
            <person name="Sproer C."/>
            <person name="Gronow S."/>
            <person name="Severitt S."/>
            <person name="Schroder I."/>
            <person name="Tallon L."/>
            <person name="Sadzewicz L."/>
            <person name="Zhao X."/>
            <person name="Boylan J."/>
            <person name="Ott S."/>
            <person name="Bowen H."/>
            <person name="Vavikolanu K."/>
            <person name="Mehta A."/>
            <person name="Aluvathingal J."/>
            <person name="Nadendla S."/>
            <person name="Lowell S."/>
            <person name="Myers T."/>
            <person name="Yan Y."/>
        </authorList>
    </citation>
    <scope>NUCLEOTIDE SEQUENCE [LARGE SCALE GENOMIC DNA]</scope>
    <source>
        <strain evidence="1 2">FDAARGOS 1424</strain>
    </source>
</reference>
<dbReference type="RefSeq" id="WP_005126777.1">
    <property type="nucleotide sequence ID" value="NZ_CDHL01000019.1"/>
</dbReference>
<proteinExistence type="predicted"/>
<dbReference type="CDD" id="cd14744">
    <property type="entry name" value="PAAR_CT_2"/>
    <property type="match status" value="1"/>
</dbReference>
<sequence>MVRALACLGDKTSYGEIITASASWYEGDRAIAQTGDRAICRKCNGHFPIFASAVDWMENGKAYVATGDRVLCGCPNHYVFGTATQYTNSGAGTLTTRDSSQLSIMMQNSQDVSSRNCIRFQCADDDGRLMVDCRYVLILPDGHTETGNTDSHGMTEWHYAESAENINLHILMD</sequence>
<evidence type="ECO:0000313" key="1">
    <source>
        <dbReference type="EMBL" id="QXA43002.1"/>
    </source>
</evidence>
<evidence type="ECO:0000313" key="2">
    <source>
        <dbReference type="Proteomes" id="UP000683579"/>
    </source>
</evidence>
<dbReference type="InterPro" id="IPR008727">
    <property type="entry name" value="PAAR_motif"/>
</dbReference>
<protein>
    <submittedName>
        <fullName evidence="1">PAAR domain-containing protein</fullName>
    </submittedName>
</protein>
<name>A0ABX8K1L7_9ENTR</name>
<organism evidence="1 2">
    <name type="scientific">Citrobacter pasteurii</name>
    <dbReference type="NCBI Taxonomy" id="1563222"/>
    <lineage>
        <taxon>Bacteria</taxon>
        <taxon>Pseudomonadati</taxon>
        <taxon>Pseudomonadota</taxon>
        <taxon>Gammaproteobacteria</taxon>
        <taxon>Enterobacterales</taxon>
        <taxon>Enterobacteriaceae</taxon>
        <taxon>Citrobacter</taxon>
    </lineage>
</organism>
<dbReference type="EMBL" id="CP077262">
    <property type="protein sequence ID" value="QXA43002.1"/>
    <property type="molecule type" value="Genomic_DNA"/>
</dbReference>
<accession>A0ABX8K1L7</accession>
<keyword evidence="2" id="KW-1185">Reference proteome</keyword>
<dbReference type="Pfam" id="PF05488">
    <property type="entry name" value="PAAR_motif"/>
    <property type="match status" value="1"/>
</dbReference>
<dbReference type="Proteomes" id="UP000683579">
    <property type="component" value="Chromosome"/>
</dbReference>
<gene>
    <name evidence="1" type="ORF">I6L54_13400</name>
</gene>